<dbReference type="EMBL" id="BARU01034887">
    <property type="protein sequence ID" value="GAH68785.1"/>
    <property type="molecule type" value="Genomic_DNA"/>
</dbReference>
<proteinExistence type="predicted"/>
<reference evidence="1" key="1">
    <citation type="journal article" date="2014" name="Front. Microbiol.">
        <title>High frequency of phylogenetically diverse reductive dehalogenase-homologous genes in deep subseafloor sedimentary metagenomes.</title>
        <authorList>
            <person name="Kawai M."/>
            <person name="Futagami T."/>
            <person name="Toyoda A."/>
            <person name="Takaki Y."/>
            <person name="Nishi S."/>
            <person name="Hori S."/>
            <person name="Arai W."/>
            <person name="Tsubouchi T."/>
            <person name="Morono Y."/>
            <person name="Uchiyama I."/>
            <person name="Ito T."/>
            <person name="Fujiyama A."/>
            <person name="Inagaki F."/>
            <person name="Takami H."/>
        </authorList>
    </citation>
    <scope>NUCLEOTIDE SEQUENCE</scope>
    <source>
        <strain evidence="1">Expedition CK06-06</strain>
    </source>
</reference>
<comment type="caution">
    <text evidence="1">The sequence shown here is derived from an EMBL/GenBank/DDBJ whole genome shotgun (WGS) entry which is preliminary data.</text>
</comment>
<sequence>SIVGEEPKGLQIMFPSNDVEQVARQYLRCYGQTFGLVCWGDGVKCRRKVDVESGALAGRNTKEWVWKDDMTCDYEDCPEYGARCRRVMNLMFMLPDVPGLGVWQIDTSSFYSIREINSTLEIIKNLTKRPDYPEGRIAFIPLTLSLGPYDVSPPGISKKTVHIMHLRTDVKLADIIKSAMLPPGRVLVPEPELEEAPDDLYPKEVLELHEAQPAEEPPPAQEEDIFGLNAEREQEWAAIRKLMGEVHVNEKTARSY</sequence>
<feature type="non-terminal residue" evidence="1">
    <location>
        <position position="256"/>
    </location>
</feature>
<name>X1IHQ7_9ZZZZ</name>
<evidence type="ECO:0000313" key="1">
    <source>
        <dbReference type="EMBL" id="GAH68785.1"/>
    </source>
</evidence>
<gene>
    <name evidence="1" type="ORF">S03H2_54702</name>
</gene>
<dbReference type="InterPro" id="IPR043991">
    <property type="entry name" value="Gp3-like"/>
</dbReference>
<feature type="non-terminal residue" evidence="1">
    <location>
        <position position="1"/>
    </location>
</feature>
<dbReference type="AlphaFoldDB" id="X1IHQ7"/>
<protein>
    <submittedName>
        <fullName evidence="1">Uncharacterized protein</fullName>
    </submittedName>
</protein>
<accession>X1IHQ7</accession>
<dbReference type="Pfam" id="PF18897">
    <property type="entry name" value="Gp3-like"/>
    <property type="match status" value="1"/>
</dbReference>
<organism evidence="1">
    <name type="scientific">marine sediment metagenome</name>
    <dbReference type="NCBI Taxonomy" id="412755"/>
    <lineage>
        <taxon>unclassified sequences</taxon>
        <taxon>metagenomes</taxon>
        <taxon>ecological metagenomes</taxon>
    </lineage>
</organism>